<feature type="region of interest" description="Disordered" evidence="1">
    <location>
        <begin position="119"/>
        <end position="160"/>
    </location>
</feature>
<dbReference type="AlphaFoldDB" id="A0A1D6DZL8"/>
<feature type="compositionally biased region" description="Basic and acidic residues" evidence="1">
    <location>
        <begin position="119"/>
        <end position="134"/>
    </location>
</feature>
<dbReference type="EMBL" id="CM007648">
    <property type="protein sequence ID" value="ONM13960.1"/>
    <property type="molecule type" value="Genomic_DNA"/>
</dbReference>
<dbReference type="Gene3D" id="1.10.150.300">
    <property type="entry name" value="TGS-like domain"/>
    <property type="match status" value="1"/>
</dbReference>
<organism evidence="2">
    <name type="scientific">Zea mays</name>
    <name type="common">Maize</name>
    <dbReference type="NCBI Taxonomy" id="4577"/>
    <lineage>
        <taxon>Eukaryota</taxon>
        <taxon>Viridiplantae</taxon>
        <taxon>Streptophyta</taxon>
        <taxon>Embryophyta</taxon>
        <taxon>Tracheophyta</taxon>
        <taxon>Spermatophyta</taxon>
        <taxon>Magnoliopsida</taxon>
        <taxon>Liliopsida</taxon>
        <taxon>Poales</taxon>
        <taxon>Poaceae</taxon>
        <taxon>PACMAD clade</taxon>
        <taxon>Panicoideae</taxon>
        <taxon>Andropogonodae</taxon>
        <taxon>Andropogoneae</taxon>
        <taxon>Tripsacinae</taxon>
        <taxon>Zea</taxon>
    </lineage>
</organism>
<dbReference type="ExpressionAtlas" id="A0A1D6DZL8">
    <property type="expression patterns" value="baseline and differential"/>
</dbReference>
<sequence length="160" mass="18108">MDLMATETGANRLLSYSSSGPWELWPDVSNYVLQVLSRGRRARGDGHDHDPALLMYFLDSGGGSYTEVVSSAQVRWFHTQSQFLNPDGRILELIFWHIPSTAYAKIEKRLDKLNNSKTKDTQVKVKEQAEKSGLEKIQQALMEGEPTRSVDLSEHEKEAI</sequence>
<dbReference type="InParanoid" id="A0A1D6DZL8"/>
<evidence type="ECO:0000256" key="1">
    <source>
        <dbReference type="SAM" id="MobiDB-lite"/>
    </source>
</evidence>
<dbReference type="eggNOG" id="KOG1432">
    <property type="taxonomic scope" value="Eukaryota"/>
</dbReference>
<protein>
    <submittedName>
        <fullName evidence="2">Putative inactive purple acid phosphatase 16</fullName>
    </submittedName>
</protein>
<feature type="compositionally biased region" description="Basic and acidic residues" evidence="1">
    <location>
        <begin position="145"/>
        <end position="160"/>
    </location>
</feature>
<dbReference type="SMR" id="A0A1D6DZL8"/>
<proteinExistence type="predicted"/>
<dbReference type="PANTHER" id="PTHR32440">
    <property type="entry name" value="PHOSPHATASE DCR2-RELATED-RELATED"/>
    <property type="match status" value="1"/>
</dbReference>
<accession>A0A1D6DZL8</accession>
<dbReference type="InterPro" id="IPR023192">
    <property type="entry name" value="TGS-like_dom_sf"/>
</dbReference>
<reference evidence="2" key="1">
    <citation type="submission" date="2015-12" db="EMBL/GenBank/DDBJ databases">
        <title>Update maize B73 reference genome by single molecule sequencing technologies.</title>
        <authorList>
            <consortium name="Maize Genome Sequencing Project"/>
            <person name="Ware D."/>
        </authorList>
    </citation>
    <scope>NUCLEOTIDE SEQUENCE [LARGE SCALE GENOMIC DNA]</scope>
    <source>
        <tissue evidence="2">Seedling</tissue>
    </source>
</reference>
<gene>
    <name evidence="2" type="ORF">ZEAMMB73_Zm00001d002328</name>
</gene>
<evidence type="ECO:0000313" key="2">
    <source>
        <dbReference type="EMBL" id="ONM13960.1"/>
    </source>
</evidence>
<dbReference type="PaxDb" id="4577-GRMZM2G342815_P01"/>
<dbReference type="PANTHER" id="PTHR32440:SF11">
    <property type="entry name" value="METALLOPHOSPHOESTERASE DOMAIN-CONTAINING PROTEIN"/>
    <property type="match status" value="1"/>
</dbReference>
<name>A0A1D6DZL8_MAIZE</name>